<protein>
    <submittedName>
        <fullName evidence="3">Nuclear transport factor 2 family protein</fullName>
    </submittedName>
</protein>
<accession>A0ABD5TC73</accession>
<gene>
    <name evidence="3" type="ORF">ACFQFD_11590</name>
</gene>
<organism evidence="3 4">
    <name type="scientific">Halobaculum halobium</name>
    <dbReference type="NCBI Taxonomy" id="3032281"/>
    <lineage>
        <taxon>Archaea</taxon>
        <taxon>Methanobacteriati</taxon>
        <taxon>Methanobacteriota</taxon>
        <taxon>Stenosarchaea group</taxon>
        <taxon>Halobacteria</taxon>
        <taxon>Halobacteriales</taxon>
        <taxon>Haloferacaceae</taxon>
        <taxon>Halobaculum</taxon>
    </lineage>
</organism>
<feature type="region of interest" description="Disordered" evidence="1">
    <location>
        <begin position="60"/>
        <end position="89"/>
    </location>
</feature>
<evidence type="ECO:0000259" key="2">
    <source>
        <dbReference type="Pfam" id="PF12680"/>
    </source>
</evidence>
<dbReference type="EMBL" id="JBHSWX010000012">
    <property type="protein sequence ID" value="MFC6786609.1"/>
    <property type="molecule type" value="Genomic_DNA"/>
</dbReference>
<dbReference type="AlphaFoldDB" id="A0ABD5TC73"/>
<proteinExistence type="predicted"/>
<feature type="domain" description="SnoaL-like" evidence="2">
    <location>
        <begin position="7"/>
        <end position="121"/>
    </location>
</feature>
<evidence type="ECO:0000313" key="3">
    <source>
        <dbReference type="EMBL" id="MFC6786609.1"/>
    </source>
</evidence>
<evidence type="ECO:0000256" key="1">
    <source>
        <dbReference type="SAM" id="MobiDB-lite"/>
    </source>
</evidence>
<comment type="caution">
    <text evidence="3">The sequence shown here is derived from an EMBL/GenBank/DDBJ whole genome shotgun (WGS) entry which is preliminary data.</text>
</comment>
<dbReference type="InterPro" id="IPR032710">
    <property type="entry name" value="NTF2-like_dom_sf"/>
</dbReference>
<reference evidence="3 4" key="1">
    <citation type="journal article" date="2019" name="Int. J. Syst. Evol. Microbiol.">
        <title>The Global Catalogue of Microorganisms (GCM) 10K type strain sequencing project: providing services to taxonomists for standard genome sequencing and annotation.</title>
        <authorList>
            <consortium name="The Broad Institute Genomics Platform"/>
            <consortium name="The Broad Institute Genome Sequencing Center for Infectious Disease"/>
            <person name="Wu L."/>
            <person name="Ma J."/>
        </authorList>
    </citation>
    <scope>NUCLEOTIDE SEQUENCE [LARGE SCALE GENOMIC DNA]</scope>
    <source>
        <strain evidence="3 4">SYNS20</strain>
    </source>
</reference>
<evidence type="ECO:0000313" key="4">
    <source>
        <dbReference type="Proteomes" id="UP001596443"/>
    </source>
</evidence>
<dbReference type="Proteomes" id="UP001596443">
    <property type="component" value="Unassembled WGS sequence"/>
</dbReference>
<name>A0ABD5TC73_9EURY</name>
<dbReference type="RefSeq" id="WP_284060828.1">
    <property type="nucleotide sequence ID" value="NZ_CP126158.1"/>
</dbReference>
<dbReference type="InterPro" id="IPR037401">
    <property type="entry name" value="SnoaL-like"/>
</dbReference>
<dbReference type="GeneID" id="81209695"/>
<dbReference type="Gene3D" id="3.10.450.50">
    <property type="match status" value="1"/>
</dbReference>
<dbReference type="Pfam" id="PF12680">
    <property type="entry name" value="SnoaL_2"/>
    <property type="match status" value="1"/>
</dbReference>
<keyword evidence="4" id="KW-1185">Reference proteome</keyword>
<sequence>MTADATVRSYYDAVDAGEYDALADLLAPEFVHERPDRTLSGRESFVRFMREDRPRTDTAHRLDAVYVRTDDDDDASGGPDSGGETDTPAEVVVRGRLLDGDGADMFGFVDVFRLASGDAVERLTTYTN</sequence>
<dbReference type="SUPFAM" id="SSF54427">
    <property type="entry name" value="NTF2-like"/>
    <property type="match status" value="1"/>
</dbReference>